<evidence type="ECO:0000256" key="7">
    <source>
        <dbReference type="ARBA" id="ARBA00023125"/>
    </source>
</evidence>
<keyword evidence="4 9" id="KW-0227">DNA damage</keyword>
<evidence type="ECO:0000256" key="9">
    <source>
        <dbReference type="HAMAP-Rule" id="MF_00848"/>
    </source>
</evidence>
<protein>
    <recommendedName>
        <fullName evidence="9">ATP-binding protein Uup</fullName>
        <ecNumber evidence="9">3.6.1.-</ecNumber>
    </recommendedName>
</protein>
<evidence type="ECO:0000256" key="2">
    <source>
        <dbReference type="ARBA" id="ARBA00022737"/>
    </source>
</evidence>
<organism evidence="11 12">
    <name type="scientific">Methylocaldum szegediense</name>
    <dbReference type="NCBI Taxonomy" id="73780"/>
    <lineage>
        <taxon>Bacteria</taxon>
        <taxon>Pseudomonadati</taxon>
        <taxon>Pseudomonadota</taxon>
        <taxon>Gammaproteobacteria</taxon>
        <taxon>Methylococcales</taxon>
        <taxon>Methylococcaceae</taxon>
        <taxon>Methylocaldum</taxon>
    </lineage>
</organism>
<dbReference type="SMART" id="SM00382">
    <property type="entry name" value="AAA"/>
    <property type="match status" value="2"/>
</dbReference>
<feature type="domain" description="ABC transporter" evidence="10">
    <location>
        <begin position="1"/>
        <end position="252"/>
    </location>
</feature>
<dbReference type="PROSITE" id="PS00211">
    <property type="entry name" value="ABC_TRANSPORTER_1"/>
    <property type="match status" value="1"/>
</dbReference>
<feature type="domain" description="ABC transporter" evidence="10">
    <location>
        <begin position="319"/>
        <end position="539"/>
    </location>
</feature>
<dbReference type="InterPro" id="IPR051309">
    <property type="entry name" value="ABCF_ATPase"/>
</dbReference>
<name>A0ABM9HX87_9GAMM</name>
<dbReference type="Proteomes" id="UP001162030">
    <property type="component" value="Chromosome"/>
</dbReference>
<dbReference type="PANTHER" id="PTHR42855">
    <property type="entry name" value="ABC TRANSPORTER ATP-BINDING SUBUNIT"/>
    <property type="match status" value="1"/>
</dbReference>
<gene>
    <name evidence="9 11" type="primary">uup</name>
    <name evidence="11" type="ORF">MSZNOR_0575</name>
</gene>
<evidence type="ECO:0000256" key="1">
    <source>
        <dbReference type="ARBA" id="ARBA00022490"/>
    </source>
</evidence>
<dbReference type="Pfam" id="PF12848">
    <property type="entry name" value="ABC_tran_Xtn"/>
    <property type="match status" value="1"/>
</dbReference>
<dbReference type="Pfam" id="PF16326">
    <property type="entry name" value="ABC_tran_CTD"/>
    <property type="match status" value="1"/>
</dbReference>
<reference evidence="11 12" key="1">
    <citation type="submission" date="2023-03" db="EMBL/GenBank/DDBJ databases">
        <authorList>
            <person name="Pearce D."/>
        </authorList>
    </citation>
    <scope>NUCLEOTIDE SEQUENCE [LARGE SCALE GENOMIC DNA]</scope>
    <source>
        <strain evidence="11">Msz</strain>
    </source>
</reference>
<evidence type="ECO:0000256" key="6">
    <source>
        <dbReference type="ARBA" id="ARBA00022840"/>
    </source>
</evidence>
<keyword evidence="12" id="KW-1185">Reference proteome</keyword>
<comment type="function">
    <text evidence="9">Probably plays a role in ribosome assembly or function. May be involved in resolution of branched DNA intermediates that result from template switching in postreplication gaps. Binds DNA and has ATPase activity.</text>
</comment>
<comment type="catalytic activity">
    <reaction evidence="9">
        <text>ATP + H2O = ADP + phosphate + H(+)</text>
        <dbReference type="Rhea" id="RHEA:13065"/>
        <dbReference type="ChEBI" id="CHEBI:15377"/>
        <dbReference type="ChEBI" id="CHEBI:15378"/>
        <dbReference type="ChEBI" id="CHEBI:30616"/>
        <dbReference type="ChEBI" id="CHEBI:43474"/>
        <dbReference type="ChEBI" id="CHEBI:456216"/>
    </reaction>
</comment>
<dbReference type="InterPro" id="IPR037118">
    <property type="entry name" value="Val-tRNA_synth_C_sf"/>
</dbReference>
<evidence type="ECO:0000313" key="11">
    <source>
        <dbReference type="EMBL" id="CAI8746893.1"/>
    </source>
</evidence>
<keyword evidence="3 9" id="KW-0547">Nucleotide-binding</keyword>
<evidence type="ECO:0000256" key="8">
    <source>
        <dbReference type="ARBA" id="ARBA00023204"/>
    </source>
</evidence>
<evidence type="ECO:0000256" key="3">
    <source>
        <dbReference type="ARBA" id="ARBA00022741"/>
    </source>
</evidence>
<keyword evidence="1 9" id="KW-0963">Cytoplasm</keyword>
<dbReference type="InterPro" id="IPR032781">
    <property type="entry name" value="ABC_tran_Xtn"/>
</dbReference>
<dbReference type="Gene3D" id="3.40.50.300">
    <property type="entry name" value="P-loop containing nucleotide triphosphate hydrolases"/>
    <property type="match status" value="2"/>
</dbReference>
<accession>A0ABM9HX87</accession>
<keyword evidence="8 9" id="KW-0234">DNA repair</keyword>
<dbReference type="InterPro" id="IPR017871">
    <property type="entry name" value="ABC_transporter-like_CS"/>
</dbReference>
<sequence>MALITCRNIHLRFGQPLLDGISFSLDKGERVCLVGRNGTGKSTLLKLLSGDLTPDDGEIVVAEGVRIARLDQEVPLDATGAVFDVVAAGLGDIGNLIRRFHEVSQRVAACPDAATLAELERCQHALDTTDGWDLHRKVETLLNKLDLPIDSDVDSLSGGLKRRVLLARALISEPDVLLLDEPTNHLDLAAILWLEDFLLGWLGTLVFITHDRMFLQKLATRIIELDRGKLFDWPGDYATYLKRKEEQLNAEAKAQSEFDKKLAQEEAWIREGIKARRTRNMGRVRRLLEMRRERAERRNRIGQVSMLLQQAEKSGRLVVEAENVCFDYGGKPIVRDFSTTILRGDKVGIIGPNGCGKTTLLRLMLGELKPTAGRIRLGTNLQIAYFDQYRAQLDEEKSVVDNVAQGSDRVTVNGRNIHVIGYLKDFLFTPERARQPVKSLSGGERNRLLLARLFTQPANLLVLDEPTNDLDSDTLELLEELLTDYDGTVLVVSHDRAFLNNLVTSVLVFEGDGIVNDYVGGYDDWVRQRPAPQPVPAKSVVEKPIPPKPVKEKLRKLSYKEQRELEALPQQIEALEAEIASLNEAISRPEFYQQAKEVITATQARLAELQQAVEAAYARWEELVLHQSSIAGS</sequence>
<evidence type="ECO:0000256" key="4">
    <source>
        <dbReference type="ARBA" id="ARBA00022763"/>
    </source>
</evidence>
<dbReference type="HAMAP" id="MF_00848">
    <property type="entry name" value="Uup"/>
    <property type="match status" value="1"/>
</dbReference>
<evidence type="ECO:0000313" key="12">
    <source>
        <dbReference type="Proteomes" id="UP001162030"/>
    </source>
</evidence>
<dbReference type="Gene3D" id="1.10.287.380">
    <property type="entry name" value="Valyl-tRNA synthetase, C-terminal domain"/>
    <property type="match status" value="1"/>
</dbReference>
<dbReference type="EMBL" id="OX458333">
    <property type="protein sequence ID" value="CAI8746893.1"/>
    <property type="molecule type" value="Genomic_DNA"/>
</dbReference>
<feature type="coiled-coil region" evidence="9">
    <location>
        <begin position="565"/>
        <end position="619"/>
    </location>
</feature>
<dbReference type="PROSITE" id="PS50893">
    <property type="entry name" value="ABC_TRANSPORTER_2"/>
    <property type="match status" value="2"/>
</dbReference>
<feature type="binding site" evidence="9">
    <location>
        <begin position="35"/>
        <end position="42"/>
    </location>
    <ligand>
        <name>ATP</name>
        <dbReference type="ChEBI" id="CHEBI:30616"/>
        <label>1</label>
    </ligand>
</feature>
<dbReference type="InterPro" id="IPR003593">
    <property type="entry name" value="AAA+_ATPase"/>
</dbReference>
<keyword evidence="9" id="KW-0175">Coiled coil</keyword>
<dbReference type="Pfam" id="PF00005">
    <property type="entry name" value="ABC_tran"/>
    <property type="match status" value="2"/>
</dbReference>
<comment type="similarity">
    <text evidence="9">Belongs to the ABC transporter superfamily. ABCF family. Uup subfamily.</text>
</comment>
<dbReference type="InterPro" id="IPR032524">
    <property type="entry name" value="ABC_tran_C"/>
</dbReference>
<keyword evidence="6 9" id="KW-0067">ATP-binding</keyword>
<dbReference type="GO" id="GO:0005524">
    <property type="term" value="F:ATP binding"/>
    <property type="evidence" value="ECO:0007669"/>
    <property type="project" value="UniProtKB-KW"/>
</dbReference>
<proteinExistence type="inferred from homology"/>
<comment type="subcellular location">
    <subcellularLocation>
        <location evidence="9">Cytoplasm</location>
    </subcellularLocation>
    <text evidence="9">Associates with ribosomes.</text>
</comment>
<dbReference type="SUPFAM" id="SSF52540">
    <property type="entry name" value="P-loop containing nucleoside triphosphate hydrolases"/>
    <property type="match status" value="2"/>
</dbReference>
<dbReference type="CDD" id="cd03221">
    <property type="entry name" value="ABCF_EF-3"/>
    <property type="match status" value="2"/>
</dbReference>
<dbReference type="PANTHER" id="PTHR42855:SF1">
    <property type="entry name" value="ABC TRANSPORTER DOMAIN-CONTAINING PROTEIN"/>
    <property type="match status" value="1"/>
</dbReference>
<evidence type="ECO:0000256" key="5">
    <source>
        <dbReference type="ARBA" id="ARBA00022801"/>
    </source>
</evidence>
<keyword evidence="2 9" id="KW-0677">Repeat</keyword>
<keyword evidence="7 9" id="KW-0238">DNA-binding</keyword>
<keyword evidence="5 9" id="KW-0378">Hydrolase</keyword>
<dbReference type="InterPro" id="IPR043686">
    <property type="entry name" value="Uup"/>
</dbReference>
<evidence type="ECO:0000259" key="10">
    <source>
        <dbReference type="PROSITE" id="PS50893"/>
    </source>
</evidence>
<dbReference type="InterPro" id="IPR027417">
    <property type="entry name" value="P-loop_NTPase"/>
</dbReference>
<dbReference type="RefSeq" id="WP_026610663.1">
    <property type="nucleotide sequence ID" value="NZ_OX458333.1"/>
</dbReference>
<dbReference type="EC" id="3.6.1.-" evidence="9"/>
<dbReference type="InterPro" id="IPR003439">
    <property type="entry name" value="ABC_transporter-like_ATP-bd"/>
</dbReference>
<feature type="binding site" evidence="9">
    <location>
        <begin position="351"/>
        <end position="358"/>
    </location>
    <ligand>
        <name>ATP</name>
        <dbReference type="ChEBI" id="CHEBI:30616"/>
        <label>2</label>
    </ligand>
</feature>